<name>A0A5N6NCY1_9ASTR</name>
<sequence>MCLTTHWVDEDWVLKKKILNFCQIPNHKGEIIGKLVYRCLQGWGIDKIFTVTVDNDSSNDGAIRFLQRMLKGPHSILDCKYLHLRCNAHIINLVVKEGLEEQVDSISRIRNAVRYIRSSPSRYQSFKESVEKENIDCKRKPCLDVDTRWNSTFLMLETALKFSKAFDRYFMF</sequence>
<evidence type="ECO:0000313" key="1">
    <source>
        <dbReference type="EMBL" id="KAD4585339.1"/>
    </source>
</evidence>
<comment type="caution">
    <text evidence="1">The sequence shown here is derived from an EMBL/GenBank/DDBJ whole genome shotgun (WGS) entry which is preliminary data.</text>
</comment>
<gene>
    <name evidence="1" type="ORF">E3N88_22940</name>
</gene>
<keyword evidence="2" id="KW-1185">Reference proteome</keyword>
<dbReference type="EMBL" id="SZYD01000012">
    <property type="protein sequence ID" value="KAD4585339.1"/>
    <property type="molecule type" value="Genomic_DNA"/>
</dbReference>
<dbReference type="Proteomes" id="UP000326396">
    <property type="component" value="Linkage Group LG2"/>
</dbReference>
<accession>A0A5N6NCY1</accession>
<dbReference type="PANTHER" id="PTHR46481">
    <property type="entry name" value="ZINC FINGER BED DOMAIN-CONTAINING PROTEIN 4"/>
    <property type="match status" value="1"/>
</dbReference>
<dbReference type="OrthoDB" id="1745426at2759"/>
<dbReference type="InterPro" id="IPR052035">
    <property type="entry name" value="ZnF_BED_domain_contain"/>
</dbReference>
<proteinExistence type="predicted"/>
<dbReference type="SUPFAM" id="SSF53098">
    <property type="entry name" value="Ribonuclease H-like"/>
    <property type="match status" value="1"/>
</dbReference>
<protein>
    <recommendedName>
        <fullName evidence="3">hAT-like transposase RNase-H fold domain-containing protein</fullName>
    </recommendedName>
</protein>
<dbReference type="InterPro" id="IPR012337">
    <property type="entry name" value="RNaseH-like_sf"/>
</dbReference>
<evidence type="ECO:0008006" key="3">
    <source>
        <dbReference type="Google" id="ProtNLM"/>
    </source>
</evidence>
<evidence type="ECO:0000313" key="2">
    <source>
        <dbReference type="Proteomes" id="UP000326396"/>
    </source>
</evidence>
<dbReference type="AlphaFoldDB" id="A0A5N6NCY1"/>
<dbReference type="PANTHER" id="PTHR46481:SF8">
    <property type="entry name" value="ZINC FINGER BED DOMAIN-CONTAINING PROTEIN RICESLEEPER 1-LIKE"/>
    <property type="match status" value="1"/>
</dbReference>
<organism evidence="1 2">
    <name type="scientific">Mikania micrantha</name>
    <name type="common">bitter vine</name>
    <dbReference type="NCBI Taxonomy" id="192012"/>
    <lineage>
        <taxon>Eukaryota</taxon>
        <taxon>Viridiplantae</taxon>
        <taxon>Streptophyta</taxon>
        <taxon>Embryophyta</taxon>
        <taxon>Tracheophyta</taxon>
        <taxon>Spermatophyta</taxon>
        <taxon>Magnoliopsida</taxon>
        <taxon>eudicotyledons</taxon>
        <taxon>Gunneridae</taxon>
        <taxon>Pentapetalae</taxon>
        <taxon>asterids</taxon>
        <taxon>campanulids</taxon>
        <taxon>Asterales</taxon>
        <taxon>Asteraceae</taxon>
        <taxon>Asteroideae</taxon>
        <taxon>Heliantheae alliance</taxon>
        <taxon>Eupatorieae</taxon>
        <taxon>Mikania</taxon>
    </lineage>
</organism>
<reference evidence="1 2" key="1">
    <citation type="submission" date="2019-05" db="EMBL/GenBank/DDBJ databases">
        <title>Mikania micrantha, genome provides insights into the molecular mechanism of rapid growth.</title>
        <authorList>
            <person name="Liu B."/>
        </authorList>
    </citation>
    <scope>NUCLEOTIDE SEQUENCE [LARGE SCALE GENOMIC DNA]</scope>
    <source>
        <strain evidence="1">NLD-2019</strain>
        <tissue evidence="1">Leaf</tissue>
    </source>
</reference>